<comment type="caution">
    <text evidence="6">The sequence shown here is derived from an EMBL/GenBank/DDBJ whole genome shotgun (WGS) entry which is preliminary data.</text>
</comment>
<organism evidence="6 7">
    <name type="scientific">Ruminiclostridium cellobioparum subsp. termitidis CT1112</name>
    <dbReference type="NCBI Taxonomy" id="1195236"/>
    <lineage>
        <taxon>Bacteria</taxon>
        <taxon>Bacillati</taxon>
        <taxon>Bacillota</taxon>
        <taxon>Clostridia</taxon>
        <taxon>Eubacteriales</taxon>
        <taxon>Oscillospiraceae</taxon>
        <taxon>Ruminiclostridium</taxon>
    </lineage>
</organism>
<protein>
    <submittedName>
        <fullName evidence="6">SNF2-like protein</fullName>
    </submittedName>
</protein>
<dbReference type="Pfam" id="PF00176">
    <property type="entry name" value="SNF2-rel_dom"/>
    <property type="match status" value="1"/>
</dbReference>
<evidence type="ECO:0000313" key="6">
    <source>
        <dbReference type="EMBL" id="EMS69928.1"/>
    </source>
</evidence>
<reference evidence="6 7" key="1">
    <citation type="journal article" date="2013" name="Genome Announc.">
        <title>Draft Genome Sequence of the Cellulolytic, Mesophilic, Anaerobic Bacterium Clostridium termitidis Strain CT1112 (DSM 5398).</title>
        <authorList>
            <person name="Lal S."/>
            <person name="Ramachandran U."/>
            <person name="Zhang X."/>
            <person name="Munir R."/>
            <person name="Sparling R."/>
            <person name="Levin D.B."/>
        </authorList>
    </citation>
    <scope>NUCLEOTIDE SEQUENCE [LARGE SCALE GENOMIC DNA]</scope>
    <source>
        <strain evidence="6 7">CT1112</strain>
    </source>
</reference>
<keyword evidence="2" id="KW-0863">Zinc-finger</keyword>
<evidence type="ECO:0000259" key="5">
    <source>
        <dbReference type="PROSITE" id="PS51194"/>
    </source>
</evidence>
<dbReference type="EMBL" id="AORV01000061">
    <property type="protein sequence ID" value="EMS69928.1"/>
    <property type="molecule type" value="Genomic_DNA"/>
</dbReference>
<dbReference type="CDD" id="cd18012">
    <property type="entry name" value="DEXQc_arch_SWI2_SNF2"/>
    <property type="match status" value="1"/>
</dbReference>
<dbReference type="SMART" id="SM00487">
    <property type="entry name" value="DEXDc"/>
    <property type="match status" value="1"/>
</dbReference>
<dbReference type="InterPro" id="IPR000330">
    <property type="entry name" value="SNF2_N"/>
</dbReference>
<dbReference type="eggNOG" id="COG0553">
    <property type="taxonomic scope" value="Bacteria"/>
</dbReference>
<dbReference type="GO" id="GO:0005524">
    <property type="term" value="F:ATP binding"/>
    <property type="evidence" value="ECO:0007669"/>
    <property type="project" value="InterPro"/>
</dbReference>
<feature type="domain" description="Helicase ATP-binding" evidence="4">
    <location>
        <begin position="628"/>
        <end position="789"/>
    </location>
</feature>
<dbReference type="Gene3D" id="3.40.50.300">
    <property type="entry name" value="P-loop containing nucleotide triphosphate hydrolases"/>
    <property type="match status" value="1"/>
</dbReference>
<keyword evidence="1" id="KW-0378">Hydrolase</keyword>
<evidence type="ECO:0000313" key="7">
    <source>
        <dbReference type="Proteomes" id="UP000014155"/>
    </source>
</evidence>
<sequence>MFQISKDSIYYLSTPMKFKKGMEYYSSNRVKSVSFNEELMLFDATVIGTRPYNVQIQFGKGGRIKDYSCTCNDNLRTESCCKHITAVLLLIKSKDEQGFFNSASQKKAAKEIFEYFNNKSGNMKTSIKVEYNLELLKTRVSNIRRGPAAALTLRIGTDRLYIVRNVGELLECLRNDKELVYGKGFSFDPAIHNFAEKDEAIISYLSEMWQNENLIDYLTGDIKKQSIFKDKEIFLSEGALKRLLELLSPLSFNVIADGQTLEKVMIKVDDIPVDFTLTKNASTVDLGIDTKFPLHMVTADCEYFLYKNSIFKVSQHQKEYLKPFIQYVQKENSNKISFLDNDKERLFTEILPFIGKAGKVFIDEDLQALVERPEFEPEIYLDRFEYIITADVKFKYGDRIINPFSADRAKPSFDKILIRNLEDEGKILDILAETDCKVNSNKIYLDEEEKIFDFVNYVIPKLQEHAQVYYSESFKAMSFKKQLSFSGFLRLNNLNGFLEFNFNIEGVEREEMASIFDSIRHKKKYFRLKDGAFLPLEAENLLNMAEILEQLDLSSSDIEGEFIKLPKYRALYIDNMLKESGMKFFERNTALKDLIHDIQDPAETEYKIPKSIKGTLRDYQKLGFKWMKTLSHYGLGGILADDMGLGKTLQVITLLEFDRQSSDSRPSLVVVPTSLIYNWCAEVHKFAPDMSVTAVVGNKTERQELIRKGMGTDLIVTSYALIRRDIDDYTAFNFRYCILDEAQHIKNPLSQASKAVRQIVSEHRLALTGTPMENNLTELWSVFDFILPGYLGSHSKFSEKYETPISKGDTSSLSSLGRQIRPFILRRLKQDVLKELPEKIEHVIEAELTQEQKKLYVAYLEQARGELFSEIKEKGFEKSQIKILSVLTRLRQLCCHPSLFVEDYEGDSGKLQLLMEVVEDSLTAGHRILLFSQFTSMLAIIRRWLEETEINYLYLDGATPADERMQLVRSFNSGEGNIFLLSLKSGGTGLNLTGADTVIHYDPWWNPAVEDQATDRAYRIGQTKTVHVMKLVTHGTIEEKILNLKERKKQLVDAVIQSGETLLTKMTQQELTELFELY</sequence>
<dbReference type="InterPro" id="IPR014001">
    <property type="entry name" value="Helicase_ATP-bd"/>
</dbReference>
<dbReference type="PATRIC" id="fig|1195236.3.peg.4576"/>
<keyword evidence="2" id="KW-0862">Zinc</keyword>
<dbReference type="CDD" id="cd18793">
    <property type="entry name" value="SF2_C_SNF"/>
    <property type="match status" value="1"/>
</dbReference>
<dbReference type="InterPro" id="IPR001650">
    <property type="entry name" value="Helicase_C-like"/>
</dbReference>
<dbReference type="Pfam" id="PF08455">
    <property type="entry name" value="SNF2_assoc"/>
    <property type="match status" value="1"/>
</dbReference>
<dbReference type="Pfam" id="PF00271">
    <property type="entry name" value="Helicase_C"/>
    <property type="match status" value="1"/>
</dbReference>
<keyword evidence="7" id="KW-1185">Reference proteome</keyword>
<dbReference type="GO" id="GO:0016787">
    <property type="term" value="F:hydrolase activity"/>
    <property type="evidence" value="ECO:0007669"/>
    <property type="project" value="UniProtKB-KW"/>
</dbReference>
<dbReference type="InterPro" id="IPR049730">
    <property type="entry name" value="SNF2/RAD54-like_C"/>
</dbReference>
<dbReference type="PROSITE" id="PS50966">
    <property type="entry name" value="ZF_SWIM"/>
    <property type="match status" value="1"/>
</dbReference>
<dbReference type="Pfam" id="PF04434">
    <property type="entry name" value="SWIM"/>
    <property type="match status" value="1"/>
</dbReference>
<gene>
    <name evidence="6" type="ORF">CTER_4390</name>
</gene>
<dbReference type="InterPro" id="IPR038718">
    <property type="entry name" value="SNF2-like_sf"/>
</dbReference>
<dbReference type="InterPro" id="IPR007527">
    <property type="entry name" value="Znf_SWIM"/>
</dbReference>
<evidence type="ECO:0000259" key="3">
    <source>
        <dbReference type="PROSITE" id="PS50966"/>
    </source>
</evidence>
<name>S0FN76_RUMCE</name>
<dbReference type="SMART" id="SM00490">
    <property type="entry name" value="HELICc"/>
    <property type="match status" value="1"/>
</dbReference>
<dbReference type="Proteomes" id="UP000014155">
    <property type="component" value="Unassembled WGS sequence"/>
</dbReference>
<feature type="domain" description="Helicase C-terminal" evidence="5">
    <location>
        <begin position="909"/>
        <end position="1072"/>
    </location>
</feature>
<feature type="domain" description="SWIM-type" evidence="3">
    <location>
        <begin position="52"/>
        <end position="92"/>
    </location>
</feature>
<dbReference type="PROSITE" id="PS51192">
    <property type="entry name" value="HELICASE_ATP_BIND_1"/>
    <property type="match status" value="1"/>
</dbReference>
<dbReference type="RefSeq" id="WP_004629346.1">
    <property type="nucleotide sequence ID" value="NZ_AORV01000061.1"/>
</dbReference>
<accession>S0FN76</accession>
<dbReference type="SUPFAM" id="SSF52540">
    <property type="entry name" value="P-loop containing nucleoside triphosphate hydrolases"/>
    <property type="match status" value="2"/>
</dbReference>
<evidence type="ECO:0000256" key="1">
    <source>
        <dbReference type="ARBA" id="ARBA00022801"/>
    </source>
</evidence>
<dbReference type="InterPro" id="IPR013663">
    <property type="entry name" value="Helicase_SWF/SNF/SWI_bac"/>
</dbReference>
<evidence type="ECO:0000259" key="4">
    <source>
        <dbReference type="PROSITE" id="PS51192"/>
    </source>
</evidence>
<dbReference type="GO" id="GO:0008270">
    <property type="term" value="F:zinc ion binding"/>
    <property type="evidence" value="ECO:0007669"/>
    <property type="project" value="UniProtKB-KW"/>
</dbReference>
<evidence type="ECO:0000256" key="2">
    <source>
        <dbReference type="PROSITE-ProRule" id="PRU00325"/>
    </source>
</evidence>
<dbReference type="PANTHER" id="PTHR10799">
    <property type="entry name" value="SNF2/RAD54 HELICASE FAMILY"/>
    <property type="match status" value="1"/>
</dbReference>
<keyword evidence="2" id="KW-0479">Metal-binding</keyword>
<dbReference type="AlphaFoldDB" id="S0FN76"/>
<dbReference type="STRING" id="1195236.CTER_4390"/>
<dbReference type="Gene3D" id="3.40.50.10810">
    <property type="entry name" value="Tandem AAA-ATPase domain"/>
    <property type="match status" value="1"/>
</dbReference>
<proteinExistence type="predicted"/>
<dbReference type="InterPro" id="IPR027417">
    <property type="entry name" value="P-loop_NTPase"/>
</dbReference>
<dbReference type="PROSITE" id="PS51194">
    <property type="entry name" value="HELICASE_CTER"/>
    <property type="match status" value="1"/>
</dbReference>
<dbReference type="FunFam" id="3.40.50.300:FF:000533">
    <property type="entry name" value="Helicase, Snf2 family"/>
    <property type="match status" value="1"/>
</dbReference>